<dbReference type="GO" id="GO:0000160">
    <property type="term" value="P:phosphorelay signal transduction system"/>
    <property type="evidence" value="ECO:0007669"/>
    <property type="project" value="UniProtKB-KW"/>
</dbReference>
<gene>
    <name evidence="5" type="ORF">GGC33_06960</name>
</gene>
<dbReference type="PANTHER" id="PTHR44591">
    <property type="entry name" value="STRESS RESPONSE REGULATOR PROTEIN 1"/>
    <property type="match status" value="1"/>
</dbReference>
<dbReference type="GO" id="GO:0030428">
    <property type="term" value="C:cell septum"/>
    <property type="evidence" value="ECO:0007669"/>
    <property type="project" value="UniProtKB-SubCell"/>
</dbReference>
<comment type="caution">
    <text evidence="5">The sequence shown here is derived from an EMBL/GenBank/DDBJ whole genome shotgun (WGS) entry which is preliminary data.</text>
</comment>
<dbReference type="SMART" id="SM00448">
    <property type="entry name" value="REC"/>
    <property type="match status" value="1"/>
</dbReference>
<dbReference type="AlphaFoldDB" id="A0A844GSY3"/>
<dbReference type="GO" id="GO:0043158">
    <property type="term" value="P:heterocyst development"/>
    <property type="evidence" value="ECO:0007669"/>
    <property type="project" value="UniProtKB-KW"/>
</dbReference>
<protein>
    <recommendedName>
        <fullName evidence="2">Protein PatA</fullName>
    </recommendedName>
</protein>
<evidence type="ECO:0000256" key="2">
    <source>
        <dbReference type="PIRNR" id="PIRNR005897"/>
    </source>
</evidence>
<organism evidence="5 6">
    <name type="scientific">Cyanobacterium aponinum 0216</name>
    <dbReference type="NCBI Taxonomy" id="2676140"/>
    <lineage>
        <taxon>Bacteria</taxon>
        <taxon>Bacillati</taxon>
        <taxon>Cyanobacteriota</taxon>
        <taxon>Cyanophyceae</taxon>
        <taxon>Oscillatoriophycideae</taxon>
        <taxon>Chroococcales</taxon>
        <taxon>Geminocystaceae</taxon>
        <taxon>Cyanobacterium</taxon>
    </lineage>
</organism>
<name>A0A844GSY3_9CHRO</name>
<comment type="subcellular location">
    <subcellularLocation>
        <location evidence="2">Cell septum</location>
    </subcellularLocation>
</comment>
<dbReference type="InterPro" id="IPR050595">
    <property type="entry name" value="Bact_response_regulator"/>
</dbReference>
<evidence type="ECO:0000313" key="5">
    <source>
        <dbReference type="EMBL" id="MTF38663.1"/>
    </source>
</evidence>
<comment type="function">
    <text evidence="2">Controls heterocyst pattern formation.</text>
</comment>
<evidence type="ECO:0000256" key="3">
    <source>
        <dbReference type="PROSITE-ProRule" id="PRU00169"/>
    </source>
</evidence>
<evidence type="ECO:0000259" key="4">
    <source>
        <dbReference type="PROSITE" id="PS50110"/>
    </source>
</evidence>
<feature type="domain" description="Response regulatory" evidence="4">
    <location>
        <begin position="258"/>
        <end position="374"/>
    </location>
</feature>
<dbReference type="Pfam" id="PF00072">
    <property type="entry name" value="Response_reg"/>
    <property type="match status" value="1"/>
</dbReference>
<dbReference type="PANTHER" id="PTHR44591:SF23">
    <property type="entry name" value="CHEY SUBFAMILY"/>
    <property type="match status" value="1"/>
</dbReference>
<dbReference type="SUPFAM" id="SSF52172">
    <property type="entry name" value="CheY-like"/>
    <property type="match status" value="1"/>
</dbReference>
<dbReference type="PROSITE" id="PS50110">
    <property type="entry name" value="RESPONSE_REGULATORY"/>
    <property type="match status" value="1"/>
</dbReference>
<feature type="modified residue" description="4-aspartylphosphate" evidence="3">
    <location>
        <position position="307"/>
    </location>
</feature>
<dbReference type="InterPro" id="IPR011006">
    <property type="entry name" value="CheY-like_superfamily"/>
</dbReference>
<proteinExistence type="evidence at transcript level"/>
<evidence type="ECO:0000256" key="1">
    <source>
        <dbReference type="ARBA" id="ARBA00022553"/>
    </source>
</evidence>
<dbReference type="InterPro" id="IPR024186">
    <property type="entry name" value="Sig_transdc_resp-reg_PatA"/>
</dbReference>
<dbReference type="PIRSF" id="PIRSF005897">
    <property type="entry name" value="RR_PatA"/>
    <property type="match status" value="1"/>
</dbReference>
<dbReference type="EMBL" id="WMIA01000006">
    <property type="protein sequence ID" value="MTF38663.1"/>
    <property type="molecule type" value="Genomic_DNA"/>
</dbReference>
<keyword evidence="2" id="KW-0902">Two-component regulatory system</keyword>
<keyword evidence="2" id="KW-0364">Heterocyst</keyword>
<evidence type="ECO:0000313" key="6">
    <source>
        <dbReference type="Proteomes" id="UP000437131"/>
    </source>
</evidence>
<dbReference type="InterPro" id="IPR001789">
    <property type="entry name" value="Sig_transdc_resp-reg_receiver"/>
</dbReference>
<dbReference type="Proteomes" id="UP000437131">
    <property type="component" value="Unassembled WGS sequence"/>
</dbReference>
<accession>A0A844GSY3</accession>
<comment type="induction">
    <text evidence="2">By nitrogen starvation.</text>
</comment>
<dbReference type="Gene3D" id="3.40.50.2300">
    <property type="match status" value="1"/>
</dbReference>
<sequence length="378" mass="42932">MIATMTRKTVTSPNVKEIVAIPYKALQGLLAKKVSGKLMIQDPNDESVRWLIYLGEGKIHYAHSVSGKRERIRYLLSQCYPDHGFYIPQELEDDYGFICQHWRDGDLDMQKIRTILTYMTQEAIALCLALPRATISFEKIVGLDPLILNLGLKSLIEPVKSKVRGWVTLREFISSPFVRPRVNNWDILKTHFGNRMTEYQEVEQLKPYLDDRRTLYDIAAYSRHSVLDLALLLHPLIKSDIITISPFQEPTEAEDKPLIACIDDSQAIQRIVKMTLIAGGFDVVGITEPAKAMSSFVRQKPDLILMDINMPDIDGYKLAYMLRQSALLKDIPILMLTGRDGVLDRVKAKMVGAVGYISKPFNPQELVQSIQDNIQKAV</sequence>
<keyword evidence="1 3" id="KW-0597">Phosphoprotein</keyword>
<reference evidence="5 6" key="1">
    <citation type="submission" date="2019-11" db="EMBL/GenBank/DDBJ databases">
        <title>Isolation of a new High Light Tolerant Cyanobacteria.</title>
        <authorList>
            <person name="Dobson Z."/>
            <person name="Vaughn N."/>
            <person name="Vaughn M."/>
            <person name="Fromme P."/>
            <person name="Mazor Y."/>
        </authorList>
    </citation>
    <scope>NUCLEOTIDE SEQUENCE [LARGE SCALE GENOMIC DNA]</scope>
    <source>
        <strain evidence="5 6">0216</strain>
    </source>
</reference>